<evidence type="ECO:0000256" key="1">
    <source>
        <dbReference type="SAM" id="Phobius"/>
    </source>
</evidence>
<dbReference type="KEGG" id="gan:UMN179_01104"/>
<keyword evidence="1" id="KW-0812">Transmembrane</keyword>
<organism evidence="3 4">
    <name type="scientific">Gallibacterium anatis (strain UMN179)</name>
    <name type="common">Pasteurella anatis</name>
    <dbReference type="NCBI Taxonomy" id="1005058"/>
    <lineage>
        <taxon>Bacteria</taxon>
        <taxon>Pseudomonadati</taxon>
        <taxon>Pseudomonadota</taxon>
        <taxon>Gammaproteobacteria</taxon>
        <taxon>Pasteurellales</taxon>
        <taxon>Pasteurellaceae</taxon>
        <taxon>Gallibacterium</taxon>
    </lineage>
</organism>
<dbReference type="SUPFAM" id="SSF103481">
    <property type="entry name" value="Multidrug resistance efflux transporter EmrE"/>
    <property type="match status" value="2"/>
</dbReference>
<feature type="transmembrane region" description="Helical" evidence="1">
    <location>
        <begin position="133"/>
        <end position="152"/>
    </location>
</feature>
<reference evidence="3 4" key="1">
    <citation type="journal article" date="2011" name="J. Bacteriol.">
        <title>Complete genome sequence of Gallibacterium anatis strain UMN179, isolated from a laying hen with peritonitis.</title>
        <authorList>
            <person name="Johnson T.J."/>
            <person name="Fernandez-Alarcon C."/>
            <person name="Bojesen A.M."/>
            <person name="Nolan L.K."/>
            <person name="Trampel D.W."/>
            <person name="Seemann T."/>
        </authorList>
    </citation>
    <scope>NUCLEOTIDE SEQUENCE [LARGE SCALE GENOMIC DNA]</scope>
    <source>
        <strain evidence="3 4">UMN179</strain>
    </source>
</reference>
<dbReference type="InterPro" id="IPR037185">
    <property type="entry name" value="EmrE-like"/>
</dbReference>
<dbReference type="STRING" id="1005058.UMN179_01104"/>
<dbReference type="eggNOG" id="COG0697">
    <property type="taxonomic scope" value="Bacteria"/>
</dbReference>
<feature type="transmembrane region" description="Helical" evidence="1">
    <location>
        <begin position="218"/>
        <end position="237"/>
    </location>
</feature>
<dbReference type="EMBL" id="CP002667">
    <property type="protein sequence ID" value="AEC17129.1"/>
    <property type="molecule type" value="Genomic_DNA"/>
</dbReference>
<feature type="transmembrane region" description="Helical" evidence="1">
    <location>
        <begin position="77"/>
        <end position="95"/>
    </location>
</feature>
<gene>
    <name evidence="3" type="ordered locus">UMN179_01104</name>
</gene>
<feature type="transmembrane region" description="Helical" evidence="1">
    <location>
        <begin position="107"/>
        <end position="128"/>
    </location>
</feature>
<feature type="transmembrane region" description="Helical" evidence="1">
    <location>
        <begin position="249"/>
        <end position="268"/>
    </location>
</feature>
<sequence length="298" mass="32760">MQNRLTLGIFLALSAAALNSTIGIFSKVLIEQGLTIEAISFIKTIIAFVLVSIVLFRQPQKEQQQSICPHYSSTVKLWGQIAFCAFLGVFVMFFFETLAYQYGQAANVVVVLMASAAVSALIGGWLLLAEPIVFSAIVGTLIAILGIFIISWSGSGTWQAVVNASLAGIGYGLFSVFIKRFRLNGGLPLIKMLMFFGAIYLLFPFIQHFETINWSWSIALNLLALAVLPTLLGFYCTTKALVYLSAAKVQVTELSEPIFSMCLAWLFLSEIPTLYFFIGAVCIVLGIILINQLYKFAR</sequence>
<feature type="domain" description="EamA" evidence="2">
    <location>
        <begin position="7"/>
        <end position="151"/>
    </location>
</feature>
<feature type="transmembrane region" description="Helical" evidence="1">
    <location>
        <begin position="189"/>
        <end position="206"/>
    </location>
</feature>
<dbReference type="PATRIC" id="fig|1005058.3.peg.1088"/>
<dbReference type="GO" id="GO:0016020">
    <property type="term" value="C:membrane"/>
    <property type="evidence" value="ECO:0007669"/>
    <property type="project" value="InterPro"/>
</dbReference>
<feature type="transmembrane region" description="Helical" evidence="1">
    <location>
        <begin position="158"/>
        <end position="177"/>
    </location>
</feature>
<evidence type="ECO:0000313" key="3">
    <source>
        <dbReference type="EMBL" id="AEC17129.1"/>
    </source>
</evidence>
<name>F4H8X3_GALAU</name>
<proteinExistence type="predicted"/>
<keyword evidence="1" id="KW-1133">Transmembrane helix</keyword>
<dbReference type="Proteomes" id="UP000006908">
    <property type="component" value="Chromosome"/>
</dbReference>
<dbReference type="Pfam" id="PF00892">
    <property type="entry name" value="EamA"/>
    <property type="match status" value="2"/>
</dbReference>
<evidence type="ECO:0000259" key="2">
    <source>
        <dbReference type="Pfam" id="PF00892"/>
    </source>
</evidence>
<feature type="transmembrane region" description="Helical" evidence="1">
    <location>
        <begin position="33"/>
        <end position="56"/>
    </location>
</feature>
<dbReference type="InterPro" id="IPR000620">
    <property type="entry name" value="EamA_dom"/>
</dbReference>
<accession>F4H8X3</accession>
<feature type="domain" description="EamA" evidence="2">
    <location>
        <begin position="161"/>
        <end position="291"/>
    </location>
</feature>
<dbReference type="PANTHER" id="PTHR22911:SF137">
    <property type="entry name" value="SOLUTE CARRIER FAMILY 35 MEMBER G2-RELATED"/>
    <property type="match status" value="1"/>
</dbReference>
<dbReference type="AlphaFoldDB" id="F4H8X3"/>
<dbReference type="PANTHER" id="PTHR22911">
    <property type="entry name" value="ACYL-MALONYL CONDENSING ENZYME-RELATED"/>
    <property type="match status" value="1"/>
</dbReference>
<dbReference type="RefSeq" id="WP_013745911.1">
    <property type="nucleotide sequence ID" value="NC_015460.1"/>
</dbReference>
<evidence type="ECO:0000313" key="4">
    <source>
        <dbReference type="Proteomes" id="UP000006908"/>
    </source>
</evidence>
<feature type="transmembrane region" description="Helical" evidence="1">
    <location>
        <begin position="274"/>
        <end position="294"/>
    </location>
</feature>
<protein>
    <recommendedName>
        <fullName evidence="2">EamA domain-containing protein</fullName>
    </recommendedName>
</protein>
<dbReference type="HOGENOM" id="CLU_033863_9_1_6"/>
<keyword evidence="1" id="KW-0472">Membrane</keyword>